<sequence length="672" mass="77596">MSLDVPTLTKEIQRSKRWHQLCQEDNCLIRAKRFCKEHRTQRISLLNTNQTPPNQAENEQQEHTELKYMLSQSVEDNNLSQLRNSKRPRIDDNRFDTVVVSPSRACELQTRTGPPARCNEFMWKHLCADNKNCSFIRLNQQRHSIPIKETYQNKSTQMASLLTDSTDSIENSKKRKTIDDTNSKSHIVSKRNSTRRQQTDSSKSITSNLAIKSSASDIRAKENIIEEPILNEFNIVLSSKSYRLDVYCPSMEIPIQPPSPTDYDSSTSAIIEQFGTIIKKENGRRRSRIIEFVMSTNRDEVNDKDLLIPYIKCEDNTNDDFVYDQSAEFNDKKDRWSNALSTSARVAASLSSAQKGKIEVTSKGRRKIFDGVRWQILCKRPECRKQTNKKSLCITHYKEEYEVDKQSSWSSSISSFQVPSYQQQRHSFENTHTENEDQNNTITTTNITDNDEHALLNSNKKQVIREGQIQYRPDGRRFVFKNSKWLPLCKYDSLCRNTAKYDLLCIKHLQLTQQKRQEALKFHSNDHRGLRSSIFSNDTAKRLKTNSEFQISSSSITEQFNINGRENHNTATKQVNGDFSSVTSKPTGHEIEISTRKNFNILSSDKSLFDKQKSTLTTDQSVQTDLAIPLCCIIHQEDHSFYSSCQNNKSTSSSLSYDTKFEPQCFNRNFST</sequence>
<evidence type="ECO:0000256" key="1">
    <source>
        <dbReference type="SAM" id="MobiDB-lite"/>
    </source>
</evidence>
<gene>
    <name evidence="3" type="ORF">GRG538_LOCUS31835</name>
    <name evidence="2" type="ORF">LUA448_LOCUS17275</name>
</gene>
<feature type="region of interest" description="Disordered" evidence="1">
    <location>
        <begin position="166"/>
        <end position="207"/>
    </location>
</feature>
<reference evidence="2" key="1">
    <citation type="submission" date="2021-02" db="EMBL/GenBank/DDBJ databases">
        <authorList>
            <person name="Nowell W R."/>
        </authorList>
    </citation>
    <scope>NUCLEOTIDE SEQUENCE</scope>
</reference>
<evidence type="ECO:0000313" key="2">
    <source>
        <dbReference type="EMBL" id="CAF3397678.1"/>
    </source>
</evidence>
<feature type="compositionally biased region" description="Polar residues" evidence="1">
    <location>
        <begin position="195"/>
        <end position="207"/>
    </location>
</feature>
<evidence type="ECO:0000313" key="3">
    <source>
        <dbReference type="EMBL" id="CAF3759054.1"/>
    </source>
</evidence>
<dbReference type="EMBL" id="CAJNYT010005601">
    <property type="protein sequence ID" value="CAF3759054.1"/>
    <property type="molecule type" value="Genomic_DNA"/>
</dbReference>
<dbReference type="Proteomes" id="UP000663833">
    <property type="component" value="Unassembled WGS sequence"/>
</dbReference>
<protein>
    <submittedName>
        <fullName evidence="2">Uncharacterized protein</fullName>
    </submittedName>
</protein>
<organism evidence="2 4">
    <name type="scientific">Rotaria socialis</name>
    <dbReference type="NCBI Taxonomy" id="392032"/>
    <lineage>
        <taxon>Eukaryota</taxon>
        <taxon>Metazoa</taxon>
        <taxon>Spiralia</taxon>
        <taxon>Gnathifera</taxon>
        <taxon>Rotifera</taxon>
        <taxon>Eurotatoria</taxon>
        <taxon>Bdelloidea</taxon>
        <taxon>Philodinida</taxon>
        <taxon>Philodinidae</taxon>
        <taxon>Rotaria</taxon>
    </lineage>
</organism>
<dbReference type="AlphaFoldDB" id="A0A817ZQ90"/>
<name>A0A817ZQ90_9BILA</name>
<dbReference type="EMBL" id="CAJNYD010002178">
    <property type="protein sequence ID" value="CAF3397678.1"/>
    <property type="molecule type" value="Genomic_DNA"/>
</dbReference>
<evidence type="ECO:0000313" key="4">
    <source>
        <dbReference type="Proteomes" id="UP000663833"/>
    </source>
</evidence>
<accession>A0A817ZQ90</accession>
<proteinExistence type="predicted"/>
<comment type="caution">
    <text evidence="2">The sequence shown here is derived from an EMBL/GenBank/DDBJ whole genome shotgun (WGS) entry which is preliminary data.</text>
</comment>
<dbReference type="Proteomes" id="UP000663872">
    <property type="component" value="Unassembled WGS sequence"/>
</dbReference>